<gene>
    <name evidence="1" type="ORF">MANES_01G245900</name>
</gene>
<accession>A0A2C9WNS3</accession>
<dbReference type="AlphaFoldDB" id="A0A2C9WNS3"/>
<dbReference type="EMBL" id="CM004387">
    <property type="protein sequence ID" value="OAY62157.1"/>
    <property type="molecule type" value="Genomic_DNA"/>
</dbReference>
<protein>
    <submittedName>
        <fullName evidence="1">Uncharacterized protein</fullName>
    </submittedName>
</protein>
<proteinExistence type="predicted"/>
<sequence length="89" mass="10271">MKPFDVIGDLHYFSPSRRLGNSLLFPVGDIVHTEPIIVSLFLHSSKISTLYPKVHTHQRKRRLRLKYSSCAVSLLLGMKDTELRIPIRE</sequence>
<evidence type="ECO:0000313" key="1">
    <source>
        <dbReference type="EMBL" id="OAY62157.1"/>
    </source>
</evidence>
<organism evidence="1">
    <name type="scientific">Manihot esculenta</name>
    <name type="common">Cassava</name>
    <name type="synonym">Jatropha manihot</name>
    <dbReference type="NCBI Taxonomy" id="3983"/>
    <lineage>
        <taxon>Eukaryota</taxon>
        <taxon>Viridiplantae</taxon>
        <taxon>Streptophyta</taxon>
        <taxon>Embryophyta</taxon>
        <taxon>Tracheophyta</taxon>
        <taxon>Spermatophyta</taxon>
        <taxon>Magnoliopsida</taxon>
        <taxon>eudicotyledons</taxon>
        <taxon>Gunneridae</taxon>
        <taxon>Pentapetalae</taxon>
        <taxon>rosids</taxon>
        <taxon>fabids</taxon>
        <taxon>Malpighiales</taxon>
        <taxon>Euphorbiaceae</taxon>
        <taxon>Crotonoideae</taxon>
        <taxon>Manihoteae</taxon>
        <taxon>Manihot</taxon>
    </lineage>
</organism>
<name>A0A2C9WNS3_MANES</name>
<reference evidence="1" key="1">
    <citation type="submission" date="2016-02" db="EMBL/GenBank/DDBJ databases">
        <title>WGS assembly of Manihot esculenta.</title>
        <authorList>
            <person name="Bredeson J.V."/>
            <person name="Prochnik S.E."/>
            <person name="Lyons J.B."/>
            <person name="Schmutz J."/>
            <person name="Grimwood J."/>
            <person name="Vrebalov J."/>
            <person name="Bart R.S."/>
            <person name="Amuge T."/>
            <person name="Ferguson M.E."/>
            <person name="Green R."/>
            <person name="Putnam N."/>
            <person name="Stites J."/>
            <person name="Rounsley S."/>
            <person name="Rokhsar D.S."/>
        </authorList>
    </citation>
    <scope>NUCLEOTIDE SEQUENCE [LARGE SCALE GENOMIC DNA]</scope>
    <source>
        <tissue evidence="1">Leaf</tissue>
    </source>
</reference>